<evidence type="ECO:0000313" key="3">
    <source>
        <dbReference type="Proteomes" id="UP000245073"/>
    </source>
</evidence>
<reference evidence="2 3" key="1">
    <citation type="submission" date="2018-04" db="EMBL/GenBank/DDBJ databases">
        <title>The genome sequence of Caulobacter sp. 744.</title>
        <authorList>
            <person name="Gao J."/>
            <person name="Sun J."/>
        </authorList>
    </citation>
    <scope>NUCLEOTIDE SEQUENCE [LARGE SCALE GENOMIC DNA]</scope>
    <source>
        <strain evidence="2 3">774</strain>
    </source>
</reference>
<gene>
    <name evidence="2" type="ORF">DDF67_09700</name>
</gene>
<feature type="domain" description="DUF4007" evidence="1">
    <location>
        <begin position="16"/>
        <end position="282"/>
    </location>
</feature>
<evidence type="ECO:0000313" key="2">
    <source>
        <dbReference type="EMBL" id="PVM90694.1"/>
    </source>
</evidence>
<proteinExistence type="predicted"/>
<keyword evidence="3" id="KW-1185">Reference proteome</keyword>
<comment type="caution">
    <text evidence="2">The sequence shown here is derived from an EMBL/GenBank/DDBJ whole genome shotgun (WGS) entry which is preliminary data.</text>
</comment>
<dbReference type="RefSeq" id="WP_109100680.1">
    <property type="nucleotide sequence ID" value="NZ_QDKQ01000034.1"/>
</dbReference>
<dbReference type="Pfam" id="PF13182">
    <property type="entry name" value="DUF4007"/>
    <property type="match status" value="1"/>
</dbReference>
<organism evidence="2 3">
    <name type="scientific">Caulobacter endophyticus</name>
    <dbReference type="NCBI Taxonomy" id="2172652"/>
    <lineage>
        <taxon>Bacteria</taxon>
        <taxon>Pseudomonadati</taxon>
        <taxon>Pseudomonadota</taxon>
        <taxon>Alphaproteobacteria</taxon>
        <taxon>Caulobacterales</taxon>
        <taxon>Caulobacteraceae</taxon>
        <taxon>Caulobacter</taxon>
    </lineage>
</organism>
<accession>A0A2T9K427</accession>
<name>A0A2T9K427_9CAUL</name>
<protein>
    <submittedName>
        <fullName evidence="2">DUF4007 domain-containing protein</fullName>
    </submittedName>
</protein>
<evidence type="ECO:0000259" key="1">
    <source>
        <dbReference type="Pfam" id="PF13182"/>
    </source>
</evidence>
<dbReference type="InterPro" id="IPR025248">
    <property type="entry name" value="DUF4007"/>
</dbReference>
<sequence length="320" mass="36636">MNQSIVEPPVGKQPRFSGHESFACRYAWLPKAYLKLKEDPDLFHEDENAMLQLGLGKNMVRSLKFWVEAVGMATPVGRTRTMAITQFGDDLFAEDGVDPFIEDPKTQWLLHWKLASHHQAPLFAWEFLIGRWPFPEFTRSEAMKAFKRESEKLGASHSDVTLGQHLDVFMHTYLPTRSGVGVGIEDSLDGPLVDLNFVTTMGMRQIDERTKEPIFAFRREEKPEITDALFDYCIMDYWDRFSPQESTLPFRTVASAPSSPGQVFKLTEDDVRARLEERRGDGREAPYSFQASAVQGMLTRNERPPKLTLAQVYERDDHDG</sequence>
<dbReference type="Proteomes" id="UP000245073">
    <property type="component" value="Unassembled WGS sequence"/>
</dbReference>
<dbReference type="AlphaFoldDB" id="A0A2T9K427"/>
<dbReference type="EMBL" id="QDKQ01000034">
    <property type="protein sequence ID" value="PVM90694.1"/>
    <property type="molecule type" value="Genomic_DNA"/>
</dbReference>
<dbReference type="OrthoDB" id="747541at2"/>